<reference evidence="2 3" key="1">
    <citation type="submission" date="2014-01" db="EMBL/GenBank/DDBJ databases">
        <title>Full genme sequencing of cellulolytic bacterium Gynuella sunshinyii YC6258T gen. nov., sp. nov.</title>
        <authorList>
            <person name="Khan H."/>
            <person name="Chung E.J."/>
            <person name="Chung Y.R."/>
        </authorList>
    </citation>
    <scope>NUCLEOTIDE SEQUENCE [LARGE SCALE GENOMIC DNA]</scope>
    <source>
        <strain evidence="2 3">YC6258</strain>
    </source>
</reference>
<dbReference type="PATRIC" id="fig|1445510.3.peg.2694"/>
<dbReference type="Proteomes" id="UP000032266">
    <property type="component" value="Chromosome"/>
</dbReference>
<gene>
    <name evidence="2" type="ORF">YC6258_02737</name>
</gene>
<organism evidence="2 3">
    <name type="scientific">Gynuella sunshinyii YC6258</name>
    <dbReference type="NCBI Taxonomy" id="1445510"/>
    <lineage>
        <taxon>Bacteria</taxon>
        <taxon>Pseudomonadati</taxon>
        <taxon>Pseudomonadota</taxon>
        <taxon>Gammaproteobacteria</taxon>
        <taxon>Oceanospirillales</taxon>
        <taxon>Saccharospirillaceae</taxon>
        <taxon>Gynuella</taxon>
    </lineage>
</organism>
<keyword evidence="1" id="KW-0472">Membrane</keyword>
<feature type="transmembrane region" description="Helical" evidence="1">
    <location>
        <begin position="12"/>
        <end position="29"/>
    </location>
</feature>
<dbReference type="RefSeq" id="WP_044617240.1">
    <property type="nucleotide sequence ID" value="NZ_CP007142.1"/>
</dbReference>
<protein>
    <submittedName>
        <fullName evidence="2">Uncharacterized protein</fullName>
    </submittedName>
</protein>
<keyword evidence="1" id="KW-1133">Transmembrane helix</keyword>
<sequence length="175" mass="20059">MLKTIVKYIGTGFLYGIGFSIAVVIMLLVTEKIESTSHGGAYQPNENQTKYLKSLINSIETNGTDQCEDIVGTWVGELIEDDGAYIRSWELNYEEDGRFWGAIARKSITENSVEKQEGTWSCEHSVLFTDVTVGEKQYKWNYLLLHNADGERVYAHIGSYAIENIYRTYRTYRKK</sequence>
<evidence type="ECO:0000313" key="3">
    <source>
        <dbReference type="Proteomes" id="UP000032266"/>
    </source>
</evidence>
<dbReference type="AlphaFoldDB" id="A0A0C5V5S3"/>
<accession>A0A0C5V5S3</accession>
<dbReference type="HOGENOM" id="CLU_1530450_0_0_6"/>
<keyword evidence="1" id="KW-0812">Transmembrane</keyword>
<dbReference type="EMBL" id="CP007142">
    <property type="protein sequence ID" value="AJQ94775.1"/>
    <property type="molecule type" value="Genomic_DNA"/>
</dbReference>
<evidence type="ECO:0000256" key="1">
    <source>
        <dbReference type="SAM" id="Phobius"/>
    </source>
</evidence>
<proteinExistence type="predicted"/>
<evidence type="ECO:0000313" key="2">
    <source>
        <dbReference type="EMBL" id="AJQ94775.1"/>
    </source>
</evidence>
<name>A0A0C5V5S3_9GAMM</name>
<dbReference type="KEGG" id="gsn:YC6258_02737"/>
<keyword evidence="3" id="KW-1185">Reference proteome</keyword>